<dbReference type="HOGENOM" id="CLU_2221502_0_0_7"/>
<evidence type="ECO:0000313" key="1">
    <source>
        <dbReference type="EMBL" id="CAN94402.1"/>
    </source>
</evidence>
<keyword evidence="2" id="KW-1185">Reference proteome</keyword>
<evidence type="ECO:0000313" key="2">
    <source>
        <dbReference type="Proteomes" id="UP000002139"/>
    </source>
</evidence>
<name>A9EXE1_SORC5</name>
<dbReference type="BioCyc" id="SCEL448385:SCE_RS21780-MONOMER"/>
<sequence>MTLALVHRRMPLVFTGFRAAFGSIAIFAAVAQAPYQCASEVDPDRRVYEDPSEALYALAERFKASGDRRAQADTLHFLVERYPASRFARMARQDLDALGEAGAPAERPPGDGAR</sequence>
<protein>
    <submittedName>
        <fullName evidence="1">Uncharacterized protein</fullName>
    </submittedName>
</protein>
<dbReference type="EMBL" id="AM746676">
    <property type="protein sequence ID" value="CAN94402.1"/>
    <property type="molecule type" value="Genomic_DNA"/>
</dbReference>
<accession>A9EXE1</accession>
<dbReference type="Proteomes" id="UP000002139">
    <property type="component" value="Chromosome"/>
</dbReference>
<dbReference type="AlphaFoldDB" id="A9EXE1"/>
<organism evidence="1 2">
    <name type="scientific">Sorangium cellulosum (strain So ce56)</name>
    <name type="common">Polyangium cellulosum (strain So ce56)</name>
    <dbReference type="NCBI Taxonomy" id="448385"/>
    <lineage>
        <taxon>Bacteria</taxon>
        <taxon>Pseudomonadati</taxon>
        <taxon>Myxococcota</taxon>
        <taxon>Polyangia</taxon>
        <taxon>Polyangiales</taxon>
        <taxon>Polyangiaceae</taxon>
        <taxon>Sorangium</taxon>
    </lineage>
</organism>
<dbReference type="STRING" id="448385.sce4239"/>
<gene>
    <name evidence="1" type="ordered locus">sce4239</name>
</gene>
<dbReference type="KEGG" id="scl:sce4239"/>
<proteinExistence type="predicted"/>
<reference evidence="1 2" key="1">
    <citation type="journal article" date="2007" name="Nat. Biotechnol.">
        <title>Complete genome sequence of the myxobacterium Sorangium cellulosum.</title>
        <authorList>
            <person name="Schneiker S."/>
            <person name="Perlova O."/>
            <person name="Kaiser O."/>
            <person name="Gerth K."/>
            <person name="Alici A."/>
            <person name="Altmeyer M.O."/>
            <person name="Bartels D."/>
            <person name="Bekel T."/>
            <person name="Beyer S."/>
            <person name="Bode E."/>
            <person name="Bode H.B."/>
            <person name="Bolten C.J."/>
            <person name="Choudhuri J.V."/>
            <person name="Doss S."/>
            <person name="Elnakady Y.A."/>
            <person name="Frank B."/>
            <person name="Gaigalat L."/>
            <person name="Goesmann A."/>
            <person name="Groeger C."/>
            <person name="Gross F."/>
            <person name="Jelsbak L."/>
            <person name="Jelsbak L."/>
            <person name="Kalinowski J."/>
            <person name="Kegler C."/>
            <person name="Knauber T."/>
            <person name="Konietzny S."/>
            <person name="Kopp M."/>
            <person name="Krause L."/>
            <person name="Krug D."/>
            <person name="Linke B."/>
            <person name="Mahmud T."/>
            <person name="Martinez-Arias R."/>
            <person name="McHardy A.C."/>
            <person name="Merai M."/>
            <person name="Meyer F."/>
            <person name="Mormann S."/>
            <person name="Munoz-Dorado J."/>
            <person name="Perez J."/>
            <person name="Pradella S."/>
            <person name="Rachid S."/>
            <person name="Raddatz G."/>
            <person name="Rosenau F."/>
            <person name="Rueckert C."/>
            <person name="Sasse F."/>
            <person name="Scharfe M."/>
            <person name="Schuster S.C."/>
            <person name="Suen G."/>
            <person name="Treuner-Lange A."/>
            <person name="Velicer G.J."/>
            <person name="Vorholter F.-J."/>
            <person name="Weissman K.J."/>
            <person name="Welch R.D."/>
            <person name="Wenzel S.C."/>
            <person name="Whitworth D.E."/>
            <person name="Wilhelm S."/>
            <person name="Wittmann C."/>
            <person name="Bloecker H."/>
            <person name="Puehler A."/>
            <person name="Mueller R."/>
        </authorList>
    </citation>
    <scope>NUCLEOTIDE SEQUENCE [LARGE SCALE GENOMIC DNA]</scope>
    <source>
        <strain evidence="2">So ce56</strain>
    </source>
</reference>